<comment type="subcellular location">
    <subcellularLocation>
        <location evidence="2">Endoplasmic reticulum</location>
    </subcellularLocation>
    <subcellularLocation>
        <location evidence="3">Membrane</location>
    </subcellularLocation>
    <subcellularLocation>
        <location evidence="1">Mitochondrion</location>
    </subcellularLocation>
</comment>
<dbReference type="InterPro" id="IPR029058">
    <property type="entry name" value="AB_hydrolase_fold"/>
</dbReference>
<feature type="transmembrane region" description="Helical" evidence="7">
    <location>
        <begin position="37"/>
        <end position="59"/>
    </location>
</feature>
<keyword evidence="5" id="KW-0496">Mitochondrion</keyword>
<proteinExistence type="predicted"/>
<dbReference type="Gene3D" id="3.40.50.1820">
    <property type="entry name" value="alpha/beta hydrolase"/>
    <property type="match status" value="1"/>
</dbReference>
<dbReference type="GO" id="GO:0016020">
    <property type="term" value="C:membrane"/>
    <property type="evidence" value="ECO:0007669"/>
    <property type="project" value="UniProtKB-SubCell"/>
</dbReference>
<evidence type="ECO:0000256" key="7">
    <source>
        <dbReference type="SAM" id="Phobius"/>
    </source>
</evidence>
<accession>A0A2T3Z0Y9</accession>
<evidence type="ECO:0000256" key="6">
    <source>
        <dbReference type="ARBA" id="ARBA00023136"/>
    </source>
</evidence>
<dbReference type="EMBL" id="KZ679266">
    <property type="protein sequence ID" value="PTB38489.1"/>
    <property type="molecule type" value="Genomic_DNA"/>
</dbReference>
<dbReference type="Proteomes" id="UP000240493">
    <property type="component" value="Unassembled WGS sequence"/>
</dbReference>
<feature type="transmembrane region" description="Helical" evidence="7">
    <location>
        <begin position="71"/>
        <end position="94"/>
    </location>
</feature>
<dbReference type="STRING" id="1042311.A0A2T3Z0Y9"/>
<dbReference type="PANTHER" id="PTHR48182">
    <property type="entry name" value="PROTEIN SERAC1"/>
    <property type="match status" value="1"/>
</dbReference>
<dbReference type="GO" id="GO:0005783">
    <property type="term" value="C:endoplasmic reticulum"/>
    <property type="evidence" value="ECO:0007669"/>
    <property type="project" value="UniProtKB-SubCell"/>
</dbReference>
<organism evidence="8 9">
    <name type="scientific">Trichoderma asperellum (strain ATCC 204424 / CBS 433.97 / NBRC 101777)</name>
    <dbReference type="NCBI Taxonomy" id="1042311"/>
    <lineage>
        <taxon>Eukaryota</taxon>
        <taxon>Fungi</taxon>
        <taxon>Dikarya</taxon>
        <taxon>Ascomycota</taxon>
        <taxon>Pezizomycotina</taxon>
        <taxon>Sordariomycetes</taxon>
        <taxon>Hypocreomycetidae</taxon>
        <taxon>Hypocreales</taxon>
        <taxon>Hypocreaceae</taxon>
        <taxon>Trichoderma</taxon>
    </lineage>
</organism>
<evidence type="ECO:0000313" key="9">
    <source>
        <dbReference type="Proteomes" id="UP000240493"/>
    </source>
</evidence>
<keyword evidence="7" id="KW-0812">Transmembrane</keyword>
<dbReference type="GO" id="GO:0005739">
    <property type="term" value="C:mitochondrion"/>
    <property type="evidence" value="ECO:0007669"/>
    <property type="project" value="UniProtKB-SubCell"/>
</dbReference>
<evidence type="ECO:0000256" key="4">
    <source>
        <dbReference type="ARBA" id="ARBA00022824"/>
    </source>
</evidence>
<sequence>MIYGYESTVTGSKSMQNLEDFATKFNASLQTLANATIIRPIILIGYSLGGLIIKQALVLLSQSKKEDDQKLIRAIYGVVFFGTLHHGMDISLLIPMAEDGPNHSLIKSLSSYNSQILTNQH</sequence>
<dbReference type="InterPro" id="IPR052374">
    <property type="entry name" value="SERAC1"/>
</dbReference>
<keyword evidence="7" id="KW-1133">Transmembrane helix</keyword>
<evidence type="ECO:0000256" key="5">
    <source>
        <dbReference type="ARBA" id="ARBA00023128"/>
    </source>
</evidence>
<evidence type="ECO:0000256" key="3">
    <source>
        <dbReference type="ARBA" id="ARBA00004370"/>
    </source>
</evidence>
<dbReference type="AlphaFoldDB" id="A0A2T3Z0Y9"/>
<name>A0A2T3Z0Y9_TRIA4</name>
<reference evidence="8 9" key="1">
    <citation type="submission" date="2016-07" db="EMBL/GenBank/DDBJ databases">
        <title>Multiple horizontal gene transfer events from other fungi enriched the ability of initially mycotrophic Trichoderma (Ascomycota) to feed on dead plant biomass.</title>
        <authorList>
            <consortium name="DOE Joint Genome Institute"/>
            <person name="Aerts A."/>
            <person name="Atanasova L."/>
            <person name="Chenthamara K."/>
            <person name="Zhang J."/>
            <person name="Grujic M."/>
            <person name="Henrissat B."/>
            <person name="Kuo A."/>
            <person name="Salamov A."/>
            <person name="Lipzen A."/>
            <person name="Labutti K."/>
            <person name="Barry K."/>
            <person name="Miao Y."/>
            <person name="Rahimi M.J."/>
            <person name="Shen Q."/>
            <person name="Grigoriev I.V."/>
            <person name="Kubicek C.P."/>
            <person name="Druzhinina I.S."/>
        </authorList>
    </citation>
    <scope>NUCLEOTIDE SEQUENCE [LARGE SCALE GENOMIC DNA]</scope>
    <source>
        <strain evidence="8 9">CBS 433.97</strain>
    </source>
</reference>
<evidence type="ECO:0000256" key="2">
    <source>
        <dbReference type="ARBA" id="ARBA00004240"/>
    </source>
</evidence>
<evidence type="ECO:0000313" key="8">
    <source>
        <dbReference type="EMBL" id="PTB38489.1"/>
    </source>
</evidence>
<gene>
    <name evidence="8" type="ORF">M441DRAFT_29846</name>
</gene>
<evidence type="ECO:0008006" key="10">
    <source>
        <dbReference type="Google" id="ProtNLM"/>
    </source>
</evidence>
<dbReference type="PANTHER" id="PTHR48182:SF2">
    <property type="entry name" value="PROTEIN SERAC1"/>
    <property type="match status" value="1"/>
</dbReference>
<keyword evidence="4" id="KW-0256">Endoplasmic reticulum</keyword>
<dbReference type="OrthoDB" id="1658288at2759"/>
<keyword evidence="9" id="KW-1185">Reference proteome</keyword>
<dbReference type="SUPFAM" id="SSF53474">
    <property type="entry name" value="alpha/beta-Hydrolases"/>
    <property type="match status" value="1"/>
</dbReference>
<evidence type="ECO:0000256" key="1">
    <source>
        <dbReference type="ARBA" id="ARBA00004173"/>
    </source>
</evidence>
<protein>
    <recommendedName>
        <fullName evidence="10">DUF676 domain-containing protein</fullName>
    </recommendedName>
</protein>
<keyword evidence="6 7" id="KW-0472">Membrane</keyword>